<dbReference type="PANTHER" id="PTHR33525:SF3">
    <property type="entry name" value="RIBONUCLEASE Y"/>
    <property type="match status" value="1"/>
</dbReference>
<dbReference type="EMBL" id="AP021876">
    <property type="protein sequence ID" value="BBO82910.1"/>
    <property type="molecule type" value="Genomic_DNA"/>
</dbReference>
<dbReference type="InterPro" id="IPR003607">
    <property type="entry name" value="HD/PDEase_dom"/>
</dbReference>
<dbReference type="NCBIfam" id="TIGR00277">
    <property type="entry name" value="HDIG"/>
    <property type="match status" value="1"/>
</dbReference>
<dbReference type="AlphaFoldDB" id="A0A5K7ZR80"/>
<gene>
    <name evidence="2" type="ORF">DSCO28_34760</name>
</gene>
<dbReference type="KEGG" id="dov:DSCO28_34760"/>
<dbReference type="SMART" id="SM00471">
    <property type="entry name" value="HDc"/>
    <property type="match status" value="1"/>
</dbReference>
<sequence>MNRQQMIKTVESLTSLPTLPMVAMEMNRMLQDIETPIERLVAVLERDQTMVVKILRLVNSSFFGFRNQVTTLRHAVTLLGYGTMQNAVVTVSVIDSLKLENELKGFDISDFWSHAIGVAVMCRHLANQTRIATAEEAFTAGLVHDIGKVVLINIFPDLFKRIMEGVNGGNKPFFAVEQQLGSWPHSRIGAHLARRWMLPEILGKSVQYHHSTTGAAESLPVANLVRMADTLVNLMEGRKGYRLDTETLPPAIKAPMTAVLKNSADWFPAVKEEMSAATDFFKQG</sequence>
<dbReference type="InterPro" id="IPR013976">
    <property type="entry name" value="HDOD"/>
</dbReference>
<accession>A0A5K7ZR80</accession>
<organism evidence="2 3">
    <name type="scientific">Desulfosarcina ovata subsp. sediminis</name>
    <dbReference type="NCBI Taxonomy" id="885957"/>
    <lineage>
        <taxon>Bacteria</taxon>
        <taxon>Pseudomonadati</taxon>
        <taxon>Thermodesulfobacteriota</taxon>
        <taxon>Desulfobacteria</taxon>
        <taxon>Desulfobacterales</taxon>
        <taxon>Desulfosarcinaceae</taxon>
        <taxon>Desulfosarcina</taxon>
    </lineage>
</organism>
<name>A0A5K7ZR80_9BACT</name>
<dbReference type="PANTHER" id="PTHR33525">
    <property type="match status" value="1"/>
</dbReference>
<dbReference type="Proteomes" id="UP000425960">
    <property type="component" value="Chromosome"/>
</dbReference>
<evidence type="ECO:0000313" key="3">
    <source>
        <dbReference type="Proteomes" id="UP000425960"/>
    </source>
</evidence>
<evidence type="ECO:0000259" key="1">
    <source>
        <dbReference type="PROSITE" id="PS51833"/>
    </source>
</evidence>
<reference evidence="2 3" key="1">
    <citation type="submission" date="2019-11" db="EMBL/GenBank/DDBJ databases">
        <title>Comparative genomics of hydrocarbon-degrading Desulfosarcina strains.</title>
        <authorList>
            <person name="Watanabe M."/>
            <person name="Kojima H."/>
            <person name="Fukui M."/>
        </authorList>
    </citation>
    <scope>NUCLEOTIDE SEQUENCE [LARGE SCALE GENOMIC DNA]</scope>
    <source>
        <strain evidence="2 3">28bB2T</strain>
    </source>
</reference>
<protein>
    <submittedName>
        <fullName evidence="2">HD family phosphohydrolase</fullName>
    </submittedName>
</protein>
<dbReference type="InterPro" id="IPR006675">
    <property type="entry name" value="HDIG_dom"/>
</dbReference>
<dbReference type="RefSeq" id="WP_155323239.1">
    <property type="nucleotide sequence ID" value="NZ_AP021876.1"/>
</dbReference>
<dbReference type="SUPFAM" id="SSF109604">
    <property type="entry name" value="HD-domain/PDEase-like"/>
    <property type="match status" value="1"/>
</dbReference>
<dbReference type="Pfam" id="PF08668">
    <property type="entry name" value="HDOD"/>
    <property type="match status" value="1"/>
</dbReference>
<evidence type="ECO:0000313" key="2">
    <source>
        <dbReference type="EMBL" id="BBO82910.1"/>
    </source>
</evidence>
<dbReference type="PROSITE" id="PS51833">
    <property type="entry name" value="HDOD"/>
    <property type="match status" value="1"/>
</dbReference>
<keyword evidence="2" id="KW-0378">Hydrolase</keyword>
<dbReference type="GO" id="GO:0016787">
    <property type="term" value="F:hydrolase activity"/>
    <property type="evidence" value="ECO:0007669"/>
    <property type="project" value="UniProtKB-KW"/>
</dbReference>
<dbReference type="InterPro" id="IPR052340">
    <property type="entry name" value="RNase_Y/CdgJ"/>
</dbReference>
<dbReference type="CDD" id="cd00077">
    <property type="entry name" value="HDc"/>
    <property type="match status" value="1"/>
</dbReference>
<feature type="domain" description="HDOD" evidence="1">
    <location>
        <begin position="16"/>
        <end position="212"/>
    </location>
</feature>
<dbReference type="Gene3D" id="1.10.3210.10">
    <property type="entry name" value="Hypothetical protein af1432"/>
    <property type="match status" value="1"/>
</dbReference>
<proteinExistence type="predicted"/>